<dbReference type="OrthoDB" id="265717at2759"/>
<reference evidence="2 3" key="1">
    <citation type="journal article" date="2012" name="PLoS Pathog.">
        <title>Diverse lifestyles and strategies of plant pathogenesis encoded in the genomes of eighteen Dothideomycetes fungi.</title>
        <authorList>
            <person name="Ohm R.A."/>
            <person name="Feau N."/>
            <person name="Henrissat B."/>
            <person name="Schoch C.L."/>
            <person name="Horwitz B.A."/>
            <person name="Barry K.W."/>
            <person name="Condon B.J."/>
            <person name="Copeland A.C."/>
            <person name="Dhillon B."/>
            <person name="Glaser F."/>
            <person name="Hesse C.N."/>
            <person name="Kosti I."/>
            <person name="LaButti K."/>
            <person name="Lindquist E.A."/>
            <person name="Lucas S."/>
            <person name="Salamov A.A."/>
            <person name="Bradshaw R.E."/>
            <person name="Ciuffetti L."/>
            <person name="Hamelin R.C."/>
            <person name="Kema G.H.J."/>
            <person name="Lawrence C."/>
            <person name="Scott J.A."/>
            <person name="Spatafora J.W."/>
            <person name="Turgeon B.G."/>
            <person name="de Wit P.J.G.M."/>
            <person name="Zhong S."/>
            <person name="Goodwin S.B."/>
            <person name="Grigoriev I.V."/>
        </authorList>
    </citation>
    <scope>NUCLEOTIDE SEQUENCE [LARGE SCALE GENOMIC DNA]</scope>
    <source>
        <strain evidence="3">28A</strain>
    </source>
</reference>
<protein>
    <submittedName>
        <fullName evidence="2">Uncharacterized protein</fullName>
    </submittedName>
</protein>
<dbReference type="Proteomes" id="UP000016935">
    <property type="component" value="Unassembled WGS sequence"/>
</dbReference>
<accession>R0K0G9</accession>
<dbReference type="RefSeq" id="XP_008028792.1">
    <property type="nucleotide sequence ID" value="XM_008030601.1"/>
</dbReference>
<proteinExistence type="predicted"/>
<organism evidence="2 3">
    <name type="scientific">Exserohilum turcicum (strain 28A)</name>
    <name type="common">Northern leaf blight fungus</name>
    <name type="synonym">Setosphaeria turcica</name>
    <dbReference type="NCBI Taxonomy" id="671987"/>
    <lineage>
        <taxon>Eukaryota</taxon>
        <taxon>Fungi</taxon>
        <taxon>Dikarya</taxon>
        <taxon>Ascomycota</taxon>
        <taxon>Pezizomycotina</taxon>
        <taxon>Dothideomycetes</taxon>
        <taxon>Pleosporomycetidae</taxon>
        <taxon>Pleosporales</taxon>
        <taxon>Pleosporineae</taxon>
        <taxon>Pleosporaceae</taxon>
        <taxon>Exserohilum</taxon>
    </lineage>
</organism>
<sequence length="349" mass="37093">MARFLHVLLAAARLVAGQASSTCPNEVAIYNPQDRTMAMSNTWFLVPVPKADVKKALQQSYPSLFNLGRLKLLPVPAELNLGPDMHPVVVSAGRNDDIRQGGLQLATALMVASSMIPYVGVGDSQTPLNAPLVLYVAGVDSVTQSYVYSIIPSIVGKSFHVYRDLLQSCPWLTLGGLLTRIGAFIPQNAAFQTYSDGSLGVNSKWAQAPNPASGPGLYSEAIDLKFISEPNQASPRYSLSTWKKILNQPSLLANALSLLTPRCQRITLFFNNSTAQPTFRTGNVTLGPSAGSDVLTATLQKASSDGSGFYQGVYGFSSCAQNIGYGFVVPEGEDCEAAAQTVANTPGAL</sequence>
<evidence type="ECO:0000256" key="1">
    <source>
        <dbReference type="SAM" id="SignalP"/>
    </source>
</evidence>
<evidence type="ECO:0000313" key="3">
    <source>
        <dbReference type="Proteomes" id="UP000016935"/>
    </source>
</evidence>
<dbReference type="GeneID" id="19403782"/>
<feature type="signal peptide" evidence="1">
    <location>
        <begin position="1"/>
        <end position="17"/>
    </location>
</feature>
<gene>
    <name evidence="2" type="ORF">SETTUDRAFT_33490</name>
</gene>
<keyword evidence="1" id="KW-0732">Signal</keyword>
<dbReference type="EMBL" id="KB908833">
    <property type="protein sequence ID" value="EOA83174.1"/>
    <property type="molecule type" value="Genomic_DNA"/>
</dbReference>
<feature type="chain" id="PRO_5004353891" evidence="1">
    <location>
        <begin position="18"/>
        <end position="349"/>
    </location>
</feature>
<dbReference type="HOGENOM" id="CLU_063710_0_0_1"/>
<evidence type="ECO:0000313" key="2">
    <source>
        <dbReference type="EMBL" id="EOA83174.1"/>
    </source>
</evidence>
<reference evidence="2 3" key="2">
    <citation type="journal article" date="2013" name="PLoS Genet.">
        <title>Comparative genome structure, secondary metabolite, and effector coding capacity across Cochliobolus pathogens.</title>
        <authorList>
            <person name="Condon B.J."/>
            <person name="Leng Y."/>
            <person name="Wu D."/>
            <person name="Bushley K.E."/>
            <person name="Ohm R.A."/>
            <person name="Otillar R."/>
            <person name="Martin J."/>
            <person name="Schackwitz W."/>
            <person name="Grimwood J."/>
            <person name="MohdZainudin N."/>
            <person name="Xue C."/>
            <person name="Wang R."/>
            <person name="Manning V.A."/>
            <person name="Dhillon B."/>
            <person name="Tu Z.J."/>
            <person name="Steffenson B.J."/>
            <person name="Salamov A."/>
            <person name="Sun H."/>
            <person name="Lowry S."/>
            <person name="LaButti K."/>
            <person name="Han J."/>
            <person name="Copeland A."/>
            <person name="Lindquist E."/>
            <person name="Barry K."/>
            <person name="Schmutz J."/>
            <person name="Baker S.E."/>
            <person name="Ciuffetti L.M."/>
            <person name="Grigoriev I.V."/>
            <person name="Zhong S."/>
            <person name="Turgeon B.G."/>
        </authorList>
    </citation>
    <scope>NUCLEOTIDE SEQUENCE [LARGE SCALE GENOMIC DNA]</scope>
    <source>
        <strain evidence="3">28A</strain>
    </source>
</reference>
<keyword evidence="3" id="KW-1185">Reference proteome</keyword>
<dbReference type="AlphaFoldDB" id="R0K0G9"/>
<name>R0K0G9_EXST2</name>
<dbReference type="eggNOG" id="ENOG502SS2C">
    <property type="taxonomic scope" value="Eukaryota"/>
</dbReference>